<feature type="signal peptide" evidence="2">
    <location>
        <begin position="1"/>
        <end position="23"/>
    </location>
</feature>
<dbReference type="Proteomes" id="UP000192578">
    <property type="component" value="Unassembled WGS sequence"/>
</dbReference>
<feature type="chain" id="PRO_5040828089" description="SUEL-type lectin domain-containing protein" evidence="2">
    <location>
        <begin position="24"/>
        <end position="295"/>
    </location>
</feature>
<protein>
    <recommendedName>
        <fullName evidence="5">SUEL-type lectin domain-containing protein</fullName>
    </recommendedName>
</protein>
<evidence type="ECO:0008006" key="5">
    <source>
        <dbReference type="Google" id="ProtNLM"/>
    </source>
</evidence>
<accession>A0A9X6RMZ2</accession>
<keyword evidence="2" id="KW-0732">Signal</keyword>
<evidence type="ECO:0000256" key="1">
    <source>
        <dbReference type="SAM" id="MobiDB-lite"/>
    </source>
</evidence>
<reference evidence="4" key="1">
    <citation type="submission" date="2017-01" db="EMBL/GenBank/DDBJ databases">
        <title>Comparative genomics of anhydrobiosis in the tardigrade Hypsibius dujardini.</title>
        <authorList>
            <person name="Yoshida Y."/>
            <person name="Koutsovoulos G."/>
            <person name="Laetsch D."/>
            <person name="Stevens L."/>
            <person name="Kumar S."/>
            <person name="Horikawa D."/>
            <person name="Ishino K."/>
            <person name="Komine S."/>
            <person name="Tomita M."/>
            <person name="Blaxter M."/>
            <person name="Arakawa K."/>
        </authorList>
    </citation>
    <scope>NUCLEOTIDE SEQUENCE [LARGE SCALE GENOMIC DNA]</scope>
    <source>
        <strain evidence="4">Z151</strain>
    </source>
</reference>
<dbReference type="EMBL" id="MTYJ01000323">
    <property type="protein sequence ID" value="OWA53467.1"/>
    <property type="molecule type" value="Genomic_DNA"/>
</dbReference>
<dbReference type="AlphaFoldDB" id="A0A9X6RMZ2"/>
<feature type="region of interest" description="Disordered" evidence="1">
    <location>
        <begin position="265"/>
        <end position="295"/>
    </location>
</feature>
<proteinExistence type="predicted"/>
<organism evidence="3 4">
    <name type="scientific">Hypsibius exemplaris</name>
    <name type="common">Freshwater tardigrade</name>
    <dbReference type="NCBI Taxonomy" id="2072580"/>
    <lineage>
        <taxon>Eukaryota</taxon>
        <taxon>Metazoa</taxon>
        <taxon>Ecdysozoa</taxon>
        <taxon>Tardigrada</taxon>
        <taxon>Eutardigrada</taxon>
        <taxon>Parachela</taxon>
        <taxon>Hypsibioidea</taxon>
        <taxon>Hypsibiidae</taxon>
        <taxon>Hypsibius</taxon>
    </lineage>
</organism>
<name>A0A9X6RMZ2_HYPEX</name>
<evidence type="ECO:0000313" key="3">
    <source>
        <dbReference type="EMBL" id="OWA53467.1"/>
    </source>
</evidence>
<gene>
    <name evidence="3" type="ORF">BV898_17895</name>
</gene>
<sequence length="295" mass="31952">MRRLGCVLSLLVLFVADQLLVSADQDRFSVEFPNTDDPISFGCQQYTLRIRQAFFAQRFVKMSGDDGEPQCVAPVKPCIGESLTEALKGRCECSKSCTLQPDFFAPNRTGKCPGDPVNMRLVVFYQCDVDQTCRNHQEYLDREAGIWPTTTAVPCTESTTNDLVGDGSHGSSLVCDGNYGSGCGCYGGMCYKLFPAIPSRPGQPFCWTQQLDVAKPQPKFASCTSHSQCSVQMTCANGTEYRGKAASKPTTTVTTVQVEIGNRESDATGTATTFGQSRHLAQSSVTASVRPPKGV</sequence>
<keyword evidence="4" id="KW-1185">Reference proteome</keyword>
<comment type="caution">
    <text evidence="3">The sequence shown here is derived from an EMBL/GenBank/DDBJ whole genome shotgun (WGS) entry which is preliminary data.</text>
</comment>
<feature type="compositionally biased region" description="Polar residues" evidence="1">
    <location>
        <begin position="267"/>
        <end position="287"/>
    </location>
</feature>
<evidence type="ECO:0000313" key="4">
    <source>
        <dbReference type="Proteomes" id="UP000192578"/>
    </source>
</evidence>
<evidence type="ECO:0000256" key="2">
    <source>
        <dbReference type="SAM" id="SignalP"/>
    </source>
</evidence>